<gene>
    <name evidence="2" type="ORF">IT779_04305</name>
</gene>
<keyword evidence="3" id="KW-1185">Reference proteome</keyword>
<sequence>MMRRVLESRGFVSVLAILLLCAVTVVAYVVFFDPLRKTQSYCAMMPDSIGLYAGSDVTMRGVRVGRVTALAPRGPKVRVEFEVDAAHPVQADAAATTVSDTVVADRELAVLNTGRDVNPWNPATCITRTLTPQSISRTLDAMARLSEQILGPESGGRDSLGRAITGMDKATRGTGAQINSIVVRLGQALEAPDAAIGHLAGSVDAITSLSDAITTHWGDITSMLSRMGPVLDQVNNELFTETVLILDGFARALPLFNDITTLFSDPIFATLDAAVPLVRFLSANVGSLREIIAMMPALAGAFVTVTDPGSGRTGLTYAPPQVAIPHGDAEQLCALVNAASPGLCTGAGDGIARTRLVQLVLGSVGVR</sequence>
<dbReference type="AlphaFoldDB" id="A0A931I775"/>
<dbReference type="Proteomes" id="UP000655751">
    <property type="component" value="Unassembled WGS sequence"/>
</dbReference>
<evidence type="ECO:0000259" key="1">
    <source>
        <dbReference type="Pfam" id="PF02470"/>
    </source>
</evidence>
<evidence type="ECO:0000313" key="2">
    <source>
        <dbReference type="EMBL" id="MBH0775511.1"/>
    </source>
</evidence>
<dbReference type="GO" id="GO:0005576">
    <property type="term" value="C:extracellular region"/>
    <property type="evidence" value="ECO:0007669"/>
    <property type="project" value="TreeGrafter"/>
</dbReference>
<dbReference type="PANTHER" id="PTHR33371:SF4">
    <property type="entry name" value="INTERMEMBRANE PHOSPHOLIPID TRANSPORT SYSTEM BINDING PROTEIN MLAD"/>
    <property type="match status" value="1"/>
</dbReference>
<dbReference type="Pfam" id="PF02470">
    <property type="entry name" value="MlaD"/>
    <property type="match status" value="1"/>
</dbReference>
<protein>
    <submittedName>
        <fullName evidence="2">MCE family protein</fullName>
    </submittedName>
</protein>
<accession>A0A931I775</accession>
<dbReference type="EMBL" id="JADMLG010000002">
    <property type="protein sequence ID" value="MBH0775511.1"/>
    <property type="molecule type" value="Genomic_DNA"/>
</dbReference>
<evidence type="ECO:0000313" key="3">
    <source>
        <dbReference type="Proteomes" id="UP000655751"/>
    </source>
</evidence>
<comment type="caution">
    <text evidence="2">The sequence shown here is derived from an EMBL/GenBank/DDBJ whole genome shotgun (WGS) entry which is preliminary data.</text>
</comment>
<organism evidence="2 3">
    <name type="scientific">Nocardia bovistercoris</name>
    <dbReference type="NCBI Taxonomy" id="2785916"/>
    <lineage>
        <taxon>Bacteria</taxon>
        <taxon>Bacillati</taxon>
        <taxon>Actinomycetota</taxon>
        <taxon>Actinomycetes</taxon>
        <taxon>Mycobacteriales</taxon>
        <taxon>Nocardiaceae</taxon>
        <taxon>Nocardia</taxon>
    </lineage>
</organism>
<proteinExistence type="predicted"/>
<dbReference type="InterPro" id="IPR003399">
    <property type="entry name" value="Mce/MlaD"/>
</dbReference>
<name>A0A931I775_9NOCA</name>
<feature type="domain" description="Mce/MlaD" evidence="1">
    <location>
        <begin position="38"/>
        <end position="109"/>
    </location>
</feature>
<dbReference type="PANTHER" id="PTHR33371">
    <property type="entry name" value="INTERMEMBRANE PHOSPHOLIPID TRANSPORT SYSTEM BINDING PROTEIN MLAD-RELATED"/>
    <property type="match status" value="1"/>
</dbReference>
<reference evidence="2" key="1">
    <citation type="submission" date="2020-11" db="EMBL/GenBank/DDBJ databases">
        <title>Nocardia NEAU-351.nov., a novel actinomycete isolated from the cow dung.</title>
        <authorList>
            <person name="Zhang X."/>
        </authorList>
    </citation>
    <scope>NUCLEOTIDE SEQUENCE</scope>
    <source>
        <strain evidence="2">NEAU-351</strain>
    </source>
</reference>
<dbReference type="InterPro" id="IPR052336">
    <property type="entry name" value="MlaD_Phospholipid_Transporter"/>
</dbReference>